<organism evidence="2 3">
    <name type="scientific">Brachyspira aalborgi</name>
    <dbReference type="NCBI Taxonomy" id="29522"/>
    <lineage>
        <taxon>Bacteria</taxon>
        <taxon>Pseudomonadati</taxon>
        <taxon>Spirochaetota</taxon>
        <taxon>Spirochaetia</taxon>
        <taxon>Brachyspirales</taxon>
        <taxon>Brachyspiraceae</taxon>
        <taxon>Brachyspira</taxon>
    </lineage>
</organism>
<reference evidence="2 3" key="1">
    <citation type="journal article" date="1992" name="Lakartidningen">
        <title>[Penicillin V and not amoxicillin is the first choice preparation in acute otitis].</title>
        <authorList>
            <person name="Kamme C."/>
            <person name="Lundgren K."/>
            <person name="Prellner K."/>
        </authorList>
    </citation>
    <scope>NUCLEOTIDE SEQUENCE [LARGE SCALE GENOMIC DNA]</scope>
    <source>
        <strain evidence="2 3">513A</strain>
    </source>
</reference>
<keyword evidence="1" id="KW-0812">Transmembrane</keyword>
<sequence length="232" mass="27726">MTNEIILTNFITNYITNYTEITNFGLNSNTIYSLTKTSYLDIIHVGIEAIVPILIFILGFILQSKLNKINRCINISKEFDFYIDKLVTEEYLDKFYYNINNDNGSLSQQFYYLYDIYKIVKGYSDNINKIIALLEKYEKDIPNSYKLYYPKLKSIFKYLKYSQTTSSINYSFIFDKYIKHISNYCNRISEVIHKEINGYSIEKEKNEIYDIYREIEQKQKELDDEFNNPTLL</sequence>
<name>A0A5C8D499_9SPIR</name>
<keyword evidence="1" id="KW-1133">Transmembrane helix</keyword>
<gene>
    <name evidence="2" type="ORF">EPJ79_03730</name>
</gene>
<keyword evidence="1" id="KW-0472">Membrane</keyword>
<dbReference type="Proteomes" id="UP000324638">
    <property type="component" value="Unassembled WGS sequence"/>
</dbReference>
<feature type="transmembrane region" description="Helical" evidence="1">
    <location>
        <begin position="42"/>
        <end position="62"/>
    </location>
</feature>
<comment type="caution">
    <text evidence="2">The sequence shown here is derived from an EMBL/GenBank/DDBJ whole genome shotgun (WGS) entry which is preliminary data.</text>
</comment>
<evidence type="ECO:0000313" key="3">
    <source>
        <dbReference type="Proteomes" id="UP000324638"/>
    </source>
</evidence>
<proteinExistence type="predicted"/>
<dbReference type="EMBL" id="SAXU01000001">
    <property type="protein sequence ID" value="TXJ20270.1"/>
    <property type="molecule type" value="Genomic_DNA"/>
</dbReference>
<protein>
    <submittedName>
        <fullName evidence="2">Uncharacterized protein</fullName>
    </submittedName>
</protein>
<accession>A0A5C8D499</accession>
<evidence type="ECO:0000256" key="1">
    <source>
        <dbReference type="SAM" id="Phobius"/>
    </source>
</evidence>
<dbReference type="AlphaFoldDB" id="A0A5C8D499"/>
<dbReference type="RefSeq" id="WP_147738489.1">
    <property type="nucleotide sequence ID" value="NZ_SAXU01000001.1"/>
</dbReference>
<evidence type="ECO:0000313" key="2">
    <source>
        <dbReference type="EMBL" id="TXJ20270.1"/>
    </source>
</evidence>